<evidence type="ECO:0000256" key="1">
    <source>
        <dbReference type="SAM" id="MobiDB-lite"/>
    </source>
</evidence>
<accession>A0AA39D7V0</accession>
<dbReference type="AlphaFoldDB" id="A0AA39D7V0"/>
<proteinExistence type="predicted"/>
<organism evidence="2 3">
    <name type="scientific">Vitis rotundifolia</name>
    <name type="common">Muscadine grape</name>
    <dbReference type="NCBI Taxonomy" id="103349"/>
    <lineage>
        <taxon>Eukaryota</taxon>
        <taxon>Viridiplantae</taxon>
        <taxon>Streptophyta</taxon>
        <taxon>Embryophyta</taxon>
        <taxon>Tracheophyta</taxon>
        <taxon>Spermatophyta</taxon>
        <taxon>Magnoliopsida</taxon>
        <taxon>eudicotyledons</taxon>
        <taxon>Gunneridae</taxon>
        <taxon>Pentapetalae</taxon>
        <taxon>rosids</taxon>
        <taxon>Vitales</taxon>
        <taxon>Vitaceae</taxon>
        <taxon>Viteae</taxon>
        <taxon>Vitis</taxon>
    </lineage>
</organism>
<evidence type="ECO:0000313" key="3">
    <source>
        <dbReference type="Proteomes" id="UP001168098"/>
    </source>
</evidence>
<gene>
    <name evidence="2" type="ORF">PVL29_023684</name>
</gene>
<protein>
    <submittedName>
        <fullName evidence="2">Uncharacterized protein</fullName>
    </submittedName>
</protein>
<feature type="region of interest" description="Disordered" evidence="1">
    <location>
        <begin position="38"/>
        <end position="62"/>
    </location>
</feature>
<keyword evidence="3" id="KW-1185">Reference proteome</keyword>
<reference evidence="2 3" key="1">
    <citation type="journal article" date="2023" name="BMC Biotechnol.">
        <title>Vitis rotundifolia cv Carlos genome sequencing.</title>
        <authorList>
            <person name="Huff M."/>
            <person name="Hulse-Kemp A."/>
            <person name="Scheffler B."/>
            <person name="Youngblood R."/>
            <person name="Simpson S."/>
            <person name="Babiker E."/>
            <person name="Staton M."/>
        </authorList>
    </citation>
    <scope>NUCLEOTIDE SEQUENCE [LARGE SCALE GENOMIC DNA]</scope>
    <source>
        <tissue evidence="2">Leaf</tissue>
    </source>
</reference>
<sequence>MTMAEISRDQVCAMAPGKLKSMIADDSRMMMMMSAEEGKKLEKTQKGPPSSVFVFPRKRERN</sequence>
<comment type="caution">
    <text evidence="2">The sequence shown here is derived from an EMBL/GenBank/DDBJ whole genome shotgun (WGS) entry which is preliminary data.</text>
</comment>
<evidence type="ECO:0000313" key="2">
    <source>
        <dbReference type="EMBL" id="KAJ9674276.1"/>
    </source>
</evidence>
<dbReference type="Proteomes" id="UP001168098">
    <property type="component" value="Unassembled WGS sequence"/>
</dbReference>
<dbReference type="EMBL" id="JARBHA010000018">
    <property type="protein sequence ID" value="KAJ9674276.1"/>
    <property type="molecule type" value="Genomic_DNA"/>
</dbReference>
<name>A0AA39D7V0_VITRO</name>